<dbReference type="SFLD" id="SFLDG01018">
    <property type="entry name" value="Squalene/Phytoene_Synthase_Lik"/>
    <property type="match status" value="1"/>
</dbReference>
<reference evidence="11 12" key="1">
    <citation type="submission" date="2019-04" db="EMBL/GenBank/DDBJ databases">
        <title>Fungal friends and foes A comparative genomics study of 23 Aspergillus species from section Flavi.</title>
        <authorList>
            <consortium name="DOE Joint Genome Institute"/>
            <person name="Kjaerbolling I."/>
            <person name="Vesth T.C."/>
            <person name="Frisvad J.C."/>
            <person name="Nybo J.L."/>
            <person name="Theobald S."/>
            <person name="Kildgaard S."/>
            <person name="Petersen T.I."/>
            <person name="Kuo A."/>
            <person name="Sato A."/>
            <person name="Lyhne E.K."/>
            <person name="Kogle M.E."/>
            <person name="Wiebenga A."/>
            <person name="Kun R.S."/>
            <person name="Lubbers R.J."/>
            <person name="Makela M.R."/>
            <person name="Barry K."/>
            <person name="Chovatia M."/>
            <person name="Clum A."/>
            <person name="Daum C."/>
            <person name="Haridas S."/>
            <person name="He G."/>
            <person name="LaButti K."/>
            <person name="Lipzen A."/>
            <person name="Mondo S."/>
            <person name="Pangilinan J."/>
            <person name="Riley R."/>
            <person name="Salamov A."/>
            <person name="Simmons B.A."/>
            <person name="Magnuson J.K."/>
            <person name="Henrissat B."/>
            <person name="Mortensen U.H."/>
            <person name="Larsen T.O."/>
            <person name="De vries R.P."/>
            <person name="Grigoriev I.V."/>
            <person name="Machida M."/>
            <person name="Baker S.E."/>
            <person name="Andersen M.R."/>
        </authorList>
    </citation>
    <scope>NUCLEOTIDE SEQUENCE [LARGE SCALE GENOMIC DNA]</scope>
    <source>
        <strain evidence="11 12">CBS 126849</strain>
    </source>
</reference>
<dbReference type="InterPro" id="IPR002060">
    <property type="entry name" value="Squ/phyt_synthse"/>
</dbReference>
<dbReference type="GO" id="GO:0045338">
    <property type="term" value="P:farnesyl diphosphate metabolic process"/>
    <property type="evidence" value="ECO:0007669"/>
    <property type="project" value="InterPro"/>
</dbReference>
<organism evidence="11 12">
    <name type="scientific">Aspergillus novoparasiticus</name>
    <dbReference type="NCBI Taxonomy" id="986946"/>
    <lineage>
        <taxon>Eukaryota</taxon>
        <taxon>Fungi</taxon>
        <taxon>Dikarya</taxon>
        <taxon>Ascomycota</taxon>
        <taxon>Pezizomycotina</taxon>
        <taxon>Eurotiomycetes</taxon>
        <taxon>Eurotiomycetidae</taxon>
        <taxon>Eurotiales</taxon>
        <taxon>Aspergillaceae</taxon>
        <taxon>Aspergillus</taxon>
        <taxon>Aspergillus subgen. Circumdati</taxon>
    </lineage>
</organism>
<keyword evidence="9" id="KW-0753">Steroid metabolism</keyword>
<keyword evidence="4" id="KW-0444">Lipid biosynthesis</keyword>
<evidence type="ECO:0000256" key="5">
    <source>
        <dbReference type="ARBA" id="ARBA00022679"/>
    </source>
</evidence>
<dbReference type="PANTHER" id="PTHR11626">
    <property type="entry name" value="FARNESYL-DIPHOSPHATE FARNESYLTRANSFERASE"/>
    <property type="match status" value="1"/>
</dbReference>
<keyword evidence="8" id="KW-1207">Sterol metabolism</keyword>
<dbReference type="GO" id="GO:0005789">
    <property type="term" value="C:endoplasmic reticulum membrane"/>
    <property type="evidence" value="ECO:0007669"/>
    <property type="project" value="TreeGrafter"/>
</dbReference>
<evidence type="ECO:0000256" key="3">
    <source>
        <dbReference type="ARBA" id="ARBA00012373"/>
    </source>
</evidence>
<dbReference type="PROSITE" id="PS01045">
    <property type="entry name" value="SQUALEN_PHYTOEN_SYN_2"/>
    <property type="match status" value="1"/>
</dbReference>
<dbReference type="SFLD" id="SFLDS00005">
    <property type="entry name" value="Isoprenoid_Synthase_Type_I"/>
    <property type="match status" value="1"/>
</dbReference>
<dbReference type="InterPro" id="IPR044844">
    <property type="entry name" value="Trans_IPPS_euk-type"/>
</dbReference>
<evidence type="ECO:0000313" key="11">
    <source>
        <dbReference type="EMBL" id="KAB8224402.1"/>
    </source>
</evidence>
<dbReference type="FunFam" id="1.10.600.10:FF:000023">
    <property type="entry name" value="Squalene synthase"/>
    <property type="match status" value="1"/>
</dbReference>
<dbReference type="InterPro" id="IPR006449">
    <property type="entry name" value="Squal_synth-like"/>
</dbReference>
<evidence type="ECO:0000256" key="6">
    <source>
        <dbReference type="ARBA" id="ARBA00022955"/>
    </source>
</evidence>
<evidence type="ECO:0000256" key="7">
    <source>
        <dbReference type="ARBA" id="ARBA00023011"/>
    </source>
</evidence>
<comment type="catalytic activity">
    <reaction evidence="10">
        <text>2 (2E,6E)-farnesyl diphosphate + NADH + H(+) = squalene + 2 diphosphate + NAD(+)</text>
        <dbReference type="Rhea" id="RHEA:32299"/>
        <dbReference type="ChEBI" id="CHEBI:15378"/>
        <dbReference type="ChEBI" id="CHEBI:15440"/>
        <dbReference type="ChEBI" id="CHEBI:33019"/>
        <dbReference type="ChEBI" id="CHEBI:57540"/>
        <dbReference type="ChEBI" id="CHEBI:57945"/>
        <dbReference type="ChEBI" id="CHEBI:175763"/>
        <dbReference type="EC" id="2.5.1.21"/>
    </reaction>
</comment>
<name>A0A5N6F3J6_9EURO</name>
<evidence type="ECO:0000256" key="9">
    <source>
        <dbReference type="ARBA" id="ARBA00023221"/>
    </source>
</evidence>
<evidence type="ECO:0000256" key="4">
    <source>
        <dbReference type="ARBA" id="ARBA00022516"/>
    </source>
</evidence>
<keyword evidence="7" id="KW-0756">Sterol biosynthesis</keyword>
<dbReference type="EC" id="2.5.1.21" evidence="3 10"/>
<dbReference type="Gene3D" id="1.10.600.10">
    <property type="entry name" value="Farnesyl Diphosphate Synthase"/>
    <property type="match status" value="1"/>
</dbReference>
<dbReference type="PROSITE" id="PS01044">
    <property type="entry name" value="SQUALEN_PHYTOEN_SYN_1"/>
    <property type="match status" value="1"/>
</dbReference>
<comment type="similarity">
    <text evidence="2 10">Belongs to the phytoene/squalene synthase family.</text>
</comment>
<dbReference type="PANTHER" id="PTHR11626:SF2">
    <property type="entry name" value="SQUALENE SYNTHASE"/>
    <property type="match status" value="1"/>
</dbReference>
<evidence type="ECO:0000256" key="1">
    <source>
        <dbReference type="ARBA" id="ARBA00001946"/>
    </source>
</evidence>
<protein>
    <recommendedName>
        <fullName evidence="3 10">Squalene synthase</fullName>
        <shortName evidence="10">SQS</shortName>
        <shortName evidence="10">SS</shortName>
        <ecNumber evidence="3 10">2.5.1.21</ecNumber>
    </recommendedName>
</protein>
<dbReference type="InterPro" id="IPR019845">
    <property type="entry name" value="Squalene/phytoene_synthase_CS"/>
</dbReference>
<dbReference type="InterPro" id="IPR033904">
    <property type="entry name" value="Trans_IPPS_HH"/>
</dbReference>
<dbReference type="EMBL" id="ML733400">
    <property type="protein sequence ID" value="KAB8224402.1"/>
    <property type="molecule type" value="Genomic_DNA"/>
</dbReference>
<dbReference type="Proteomes" id="UP000326799">
    <property type="component" value="Unassembled WGS sequence"/>
</dbReference>
<comment type="pathway">
    <text evidence="10">Terpene metabolism; lanosterol biosynthesis; lanosterol from farnesyl diphosphate: step 1/3.</text>
</comment>
<evidence type="ECO:0000256" key="2">
    <source>
        <dbReference type="ARBA" id="ARBA00006251"/>
    </source>
</evidence>
<gene>
    <name evidence="11" type="ORF">BDV33DRAFT_199795</name>
</gene>
<comment type="function">
    <text evidence="10">Catalyzes the condensation of 2 farnesyl pyrophosphate (FPP) moieties to form squalene.</text>
</comment>
<dbReference type="GO" id="GO:0006696">
    <property type="term" value="P:ergosterol biosynthetic process"/>
    <property type="evidence" value="ECO:0007669"/>
    <property type="project" value="TreeGrafter"/>
</dbReference>
<dbReference type="NCBIfam" id="TIGR01559">
    <property type="entry name" value="squal_synth"/>
    <property type="match status" value="1"/>
</dbReference>
<keyword evidence="6" id="KW-0443">Lipid metabolism</keyword>
<sequence length="405" mass="47104">MGLAASTIYYLFHPIELRNILRWKIWYNPIHQRNIQNETESQKACFKFLEQTGRSYSTVIQQLHPEVRLPVCIFYLVLRGLDTIEDDPSIPWETKGPLLRRFKDIIETERRWSFNGNRAQEKDRELMVHFHNVITEYQNLKPAYRAIVMEITDKMGNGMADYCCKNLVPSIETASDYDLYCFYVAGLVGEGLTRLFAEAELSSSVLLKGRLSESMGLFLQKTNIIRDVYEDHQDQRHFWPAEFWSKHVTEFGDVFKNEFRGAALNCCSEMVVNALGHIQDCLVYLSHLQEPSIFNFCAIPLSMAFATLSLCFRNPLLFKQRLKVTKGDACQLMIESTQNLQVLCGIFCRYVRRIRHMNHPEDPSFLQIKIVCARIEDFTNTLFMSQGAERIQHQSFSQSGFQQRG</sequence>
<comment type="cofactor">
    <cofactor evidence="1 10">
        <name>Mg(2+)</name>
        <dbReference type="ChEBI" id="CHEBI:18420"/>
    </cofactor>
</comment>
<dbReference type="UniPathway" id="UPA00767">
    <property type="reaction ID" value="UER00751"/>
</dbReference>
<evidence type="ECO:0000256" key="8">
    <source>
        <dbReference type="ARBA" id="ARBA00023166"/>
    </source>
</evidence>
<evidence type="ECO:0000313" key="12">
    <source>
        <dbReference type="Proteomes" id="UP000326799"/>
    </source>
</evidence>
<dbReference type="Pfam" id="PF00494">
    <property type="entry name" value="SQS_PSY"/>
    <property type="match status" value="1"/>
</dbReference>
<comment type="catalytic activity">
    <reaction evidence="10">
        <text>2 (2E,6E)-farnesyl diphosphate + NADPH + H(+) = squalene + 2 diphosphate + NADP(+)</text>
        <dbReference type="Rhea" id="RHEA:32295"/>
        <dbReference type="ChEBI" id="CHEBI:15378"/>
        <dbReference type="ChEBI" id="CHEBI:15440"/>
        <dbReference type="ChEBI" id="CHEBI:33019"/>
        <dbReference type="ChEBI" id="CHEBI:57783"/>
        <dbReference type="ChEBI" id="CHEBI:58349"/>
        <dbReference type="ChEBI" id="CHEBI:175763"/>
        <dbReference type="EC" id="2.5.1.21"/>
    </reaction>
</comment>
<dbReference type="GO" id="GO:0055056">
    <property type="term" value="F:D-glucose transmembrane transporter activity"/>
    <property type="evidence" value="ECO:0007669"/>
    <property type="project" value="UniProtKB-UniRule"/>
</dbReference>
<proteinExistence type="inferred from homology"/>
<dbReference type="GO" id="GO:0051996">
    <property type="term" value="F:squalene synthase [NAD(P)H] activity"/>
    <property type="evidence" value="ECO:0007669"/>
    <property type="project" value="UniProtKB-UniRule"/>
</dbReference>
<evidence type="ECO:0000256" key="10">
    <source>
        <dbReference type="RuleBase" id="RU368088"/>
    </source>
</evidence>
<keyword evidence="12" id="KW-1185">Reference proteome</keyword>
<dbReference type="CDD" id="cd00683">
    <property type="entry name" value="Trans_IPPS_HH"/>
    <property type="match status" value="1"/>
</dbReference>
<dbReference type="AlphaFoldDB" id="A0A5N6F3J6"/>
<accession>A0A5N6F3J6</accession>
<keyword evidence="6" id="KW-0752">Steroid biosynthesis</keyword>
<keyword evidence="5 10" id="KW-0808">Transferase</keyword>
<dbReference type="SUPFAM" id="SSF48576">
    <property type="entry name" value="Terpenoid synthases"/>
    <property type="match status" value="1"/>
</dbReference>
<dbReference type="InterPro" id="IPR008949">
    <property type="entry name" value="Isoprenoid_synthase_dom_sf"/>
</dbReference>